<evidence type="ECO:0000313" key="2">
    <source>
        <dbReference type="Proteomes" id="UP000076234"/>
    </source>
</evidence>
<dbReference type="Gene3D" id="3.20.20.370">
    <property type="entry name" value="Glycoside hydrolase/deacetylase"/>
    <property type="match status" value="1"/>
</dbReference>
<dbReference type="InterPro" id="IPR011330">
    <property type="entry name" value="Glyco_hydro/deAcase_b/a-brl"/>
</dbReference>
<reference evidence="2" key="1">
    <citation type="submission" date="2015-11" db="EMBL/GenBank/DDBJ databases">
        <title>Complete genome sequence of a polyethylene glycol-degrading strain Sphingopyxis terrae strain 203-1 (NBRC 15098).</title>
        <authorList>
            <person name="Yoshiyuki O."/>
            <person name="Shouta N."/>
            <person name="Nagata Y."/>
            <person name="Numata M."/>
            <person name="Tsuchikane K."/>
            <person name="Hosoyama A."/>
            <person name="Yamazoe A."/>
            <person name="Tsuda M."/>
            <person name="Fujita N."/>
            <person name="Kawai F."/>
        </authorList>
    </citation>
    <scope>NUCLEOTIDE SEQUENCE [LARGE SCALE GENOMIC DNA]</scope>
    <source>
        <strain evidence="2">203-1</strain>
    </source>
</reference>
<protein>
    <submittedName>
        <fullName evidence="1">WalW protein</fullName>
    </submittedName>
</protein>
<dbReference type="Proteomes" id="UP000076234">
    <property type="component" value="Chromosome"/>
</dbReference>
<dbReference type="KEGG" id="ster:AOA14_15390"/>
<dbReference type="STRING" id="1219058.AOA14_15390"/>
<sequence>MGSAANIQAYPPESGQIALKNGEAPRFWVTIDTEEDFDWNGPFSRTGFRLDSVPALSACQSYFERAGVRPIYLVDWPIVQDDRAVAILAPALASGRCDIGAQLHPWVTPPFDEAVNDRNSYTGNLPETLQRAKMQTLRDGIRDRFGAAPLAYRAGRYGLGRSSATMLADLGFRLDTSVRSGFDYRPGHGPDYRCAPLRPWWVGQGSDAILEVPVTTVFGGALGRLGPPVYHRVARDGLRAGAALARLGLVERIALTPEGIPADKACRAIDIAIEQRLPILNFSFHSPSLQPGNTPYVRSDADLDLFYRWWDVVLDHLARRGIVAIDTDGILAMATRSAIAR</sequence>
<dbReference type="GO" id="GO:0005975">
    <property type="term" value="P:carbohydrate metabolic process"/>
    <property type="evidence" value="ECO:0007669"/>
    <property type="project" value="InterPro"/>
</dbReference>
<accession>A0A142W1V2</accession>
<dbReference type="SUPFAM" id="SSF88713">
    <property type="entry name" value="Glycoside hydrolase/deacetylase"/>
    <property type="match status" value="1"/>
</dbReference>
<proteinExistence type="predicted"/>
<dbReference type="EMBL" id="CP013342">
    <property type="protein sequence ID" value="AMU95993.1"/>
    <property type="molecule type" value="Genomic_DNA"/>
</dbReference>
<reference evidence="1 2" key="2">
    <citation type="journal article" date="2016" name="Genome Announc.">
        <title>Complete Genome Sequence of Sphingopyxis terrae Strain 203-1 (NBRC 111660), a Polyethylene Glycol Degrader.</title>
        <authorList>
            <person name="Ohtsubo Y."/>
            <person name="Nonoyama S."/>
            <person name="Nagata Y."/>
            <person name="Numata M."/>
            <person name="Tsuchikane K."/>
            <person name="Hosoyama A."/>
            <person name="Yamazoe A."/>
            <person name="Tsuda M."/>
            <person name="Fujita N."/>
            <person name="Kawai F."/>
        </authorList>
    </citation>
    <scope>NUCLEOTIDE SEQUENCE [LARGE SCALE GENOMIC DNA]</scope>
    <source>
        <strain evidence="1 2">203-1</strain>
    </source>
</reference>
<evidence type="ECO:0000313" key="1">
    <source>
        <dbReference type="EMBL" id="AMU95993.1"/>
    </source>
</evidence>
<organism evidence="1 2">
    <name type="scientific">Sphingopyxis terrae subsp. terrae NBRC 15098</name>
    <dbReference type="NCBI Taxonomy" id="1219058"/>
    <lineage>
        <taxon>Bacteria</taxon>
        <taxon>Pseudomonadati</taxon>
        <taxon>Pseudomonadota</taxon>
        <taxon>Alphaproteobacteria</taxon>
        <taxon>Sphingomonadales</taxon>
        <taxon>Sphingomonadaceae</taxon>
        <taxon>Sphingopyxis</taxon>
    </lineage>
</organism>
<dbReference type="CDD" id="cd10935">
    <property type="entry name" value="CE4_WalW"/>
    <property type="match status" value="1"/>
</dbReference>
<dbReference type="AlphaFoldDB" id="A0A142W1V2"/>
<gene>
    <name evidence="1" type="ORF">AOA14_15390</name>
</gene>
<name>A0A142W1V2_9SPHN</name>